<dbReference type="RefSeq" id="WP_185296897.1">
    <property type="nucleotide sequence ID" value="NZ_CP045702.1"/>
</dbReference>
<gene>
    <name evidence="2" type="ORF">F0344_00640</name>
</gene>
<evidence type="ECO:0000313" key="2">
    <source>
        <dbReference type="EMBL" id="QNE73328.1"/>
    </source>
</evidence>
<feature type="signal peptide" evidence="1">
    <location>
        <begin position="1"/>
        <end position="32"/>
    </location>
</feature>
<evidence type="ECO:0000313" key="3">
    <source>
        <dbReference type="Proteomes" id="UP000515307"/>
    </source>
</evidence>
<feature type="chain" id="PRO_5039578156" evidence="1">
    <location>
        <begin position="33"/>
        <end position="80"/>
    </location>
</feature>
<sequence>MSVTAMTRIAAVASATVAAVSVCLGTASAAAAAEPAQVRVAEQGPAAADPGPSTQWVPLGTTLFSDRAVKNDVTPVRWDR</sequence>
<organism evidence="2 3">
    <name type="scientific">Streptomyces finlayi</name>
    <dbReference type="NCBI Taxonomy" id="67296"/>
    <lineage>
        <taxon>Bacteria</taxon>
        <taxon>Bacillati</taxon>
        <taxon>Actinomycetota</taxon>
        <taxon>Actinomycetes</taxon>
        <taxon>Kitasatosporales</taxon>
        <taxon>Streptomycetaceae</taxon>
        <taxon>Streptomyces</taxon>
    </lineage>
</organism>
<keyword evidence="1" id="KW-0732">Signal</keyword>
<evidence type="ECO:0000256" key="1">
    <source>
        <dbReference type="SAM" id="SignalP"/>
    </source>
</evidence>
<dbReference type="Proteomes" id="UP000515307">
    <property type="component" value="Chromosome"/>
</dbReference>
<dbReference type="KEGG" id="sfiy:F0344_00640"/>
<dbReference type="EMBL" id="CP045702">
    <property type="protein sequence ID" value="QNE73328.1"/>
    <property type="molecule type" value="Genomic_DNA"/>
</dbReference>
<dbReference type="AlphaFoldDB" id="A0A7G7BDB3"/>
<protein>
    <submittedName>
        <fullName evidence="2">Uncharacterized protein</fullName>
    </submittedName>
</protein>
<name>A0A7G7BDB3_9ACTN</name>
<proteinExistence type="predicted"/>
<keyword evidence="3" id="KW-1185">Reference proteome</keyword>
<reference evidence="3" key="1">
    <citation type="submission" date="2019-10" db="EMBL/GenBank/DDBJ databases">
        <title>Antimicrobial potential of Antarctic Bacteria.</title>
        <authorList>
            <person name="Benaud N."/>
            <person name="Edwards R.J."/>
            <person name="Ferrari B.C."/>
        </authorList>
    </citation>
    <scope>NUCLEOTIDE SEQUENCE [LARGE SCALE GENOMIC DNA]</scope>
    <source>
        <strain evidence="3">NBSH44</strain>
    </source>
</reference>
<accession>A0A7G7BDB3</accession>